<dbReference type="EMBL" id="CAJVPM010025155">
    <property type="protein sequence ID" value="CAG8656694.1"/>
    <property type="molecule type" value="Genomic_DNA"/>
</dbReference>
<evidence type="ECO:0000313" key="1">
    <source>
        <dbReference type="EMBL" id="CAG8656694.1"/>
    </source>
</evidence>
<dbReference type="Proteomes" id="UP000789860">
    <property type="component" value="Unassembled WGS sequence"/>
</dbReference>
<feature type="non-terminal residue" evidence="1">
    <location>
        <position position="150"/>
    </location>
</feature>
<reference evidence="1" key="1">
    <citation type="submission" date="2021-06" db="EMBL/GenBank/DDBJ databases">
        <authorList>
            <person name="Kallberg Y."/>
            <person name="Tangrot J."/>
            <person name="Rosling A."/>
        </authorList>
    </citation>
    <scope>NUCLEOTIDE SEQUENCE</scope>
    <source>
        <strain evidence="1">AU212A</strain>
    </source>
</reference>
<organism evidence="1 2">
    <name type="scientific">Scutellospora calospora</name>
    <dbReference type="NCBI Taxonomy" id="85575"/>
    <lineage>
        <taxon>Eukaryota</taxon>
        <taxon>Fungi</taxon>
        <taxon>Fungi incertae sedis</taxon>
        <taxon>Mucoromycota</taxon>
        <taxon>Glomeromycotina</taxon>
        <taxon>Glomeromycetes</taxon>
        <taxon>Diversisporales</taxon>
        <taxon>Gigasporaceae</taxon>
        <taxon>Scutellospora</taxon>
    </lineage>
</organism>
<name>A0ACA9NMX3_9GLOM</name>
<evidence type="ECO:0000313" key="2">
    <source>
        <dbReference type="Proteomes" id="UP000789860"/>
    </source>
</evidence>
<protein>
    <submittedName>
        <fullName evidence="1">7190_t:CDS:1</fullName>
    </submittedName>
</protein>
<sequence length="150" mass="16864">HTIAQMNTSNSFENPLITHNYANTADNNAVTIGVSMIPAKAFTEDWHLAEGYLSDRPANAINANNTNSIAFGDIQITQKGEPIGEFYSKLLKYRKILNLDEQQIKGQFLRGLSSDLEDNEKYISTEQLLADLFEILEQIEMQKAEKKLGL</sequence>
<comment type="caution">
    <text evidence="1">The sequence shown here is derived from an EMBL/GenBank/DDBJ whole genome shotgun (WGS) entry which is preliminary data.</text>
</comment>
<keyword evidence="2" id="KW-1185">Reference proteome</keyword>
<gene>
    <name evidence="1" type="ORF">SCALOS_LOCUS8873</name>
</gene>
<proteinExistence type="predicted"/>
<accession>A0ACA9NMX3</accession>
<feature type="non-terminal residue" evidence="1">
    <location>
        <position position="1"/>
    </location>
</feature>